<keyword evidence="2" id="KW-1185">Reference proteome</keyword>
<name>A0A150FYK0_GONPE</name>
<organism evidence="1 2">
    <name type="scientific">Gonium pectorale</name>
    <name type="common">Green alga</name>
    <dbReference type="NCBI Taxonomy" id="33097"/>
    <lineage>
        <taxon>Eukaryota</taxon>
        <taxon>Viridiplantae</taxon>
        <taxon>Chlorophyta</taxon>
        <taxon>core chlorophytes</taxon>
        <taxon>Chlorophyceae</taxon>
        <taxon>CS clade</taxon>
        <taxon>Chlamydomonadales</taxon>
        <taxon>Volvocaceae</taxon>
        <taxon>Gonium</taxon>
    </lineage>
</organism>
<sequence length="88" mass="9952">MSKPGGNAAAVEFVIQPDIVQCPYDNGWRQHIHVEDKLYVADTACQPYRYNNHVYNRPGDRPVITNMEFSLECCQAAAPLITSRMPMP</sequence>
<dbReference type="OrthoDB" id="538634at2759"/>
<evidence type="ECO:0000313" key="2">
    <source>
        <dbReference type="Proteomes" id="UP000075714"/>
    </source>
</evidence>
<gene>
    <name evidence="1" type="ORF">GPECTOR_124g484</name>
</gene>
<dbReference type="Proteomes" id="UP000075714">
    <property type="component" value="Unassembled WGS sequence"/>
</dbReference>
<protein>
    <submittedName>
        <fullName evidence="1">Uncharacterized protein</fullName>
    </submittedName>
</protein>
<evidence type="ECO:0000313" key="1">
    <source>
        <dbReference type="EMBL" id="KXZ42684.1"/>
    </source>
</evidence>
<comment type="caution">
    <text evidence="1">The sequence shown here is derived from an EMBL/GenBank/DDBJ whole genome shotgun (WGS) entry which is preliminary data.</text>
</comment>
<proteinExistence type="predicted"/>
<accession>A0A150FYK0</accession>
<dbReference type="EMBL" id="LSYV01000124">
    <property type="protein sequence ID" value="KXZ42684.1"/>
    <property type="molecule type" value="Genomic_DNA"/>
</dbReference>
<dbReference type="AlphaFoldDB" id="A0A150FYK0"/>
<reference evidence="2" key="1">
    <citation type="journal article" date="2016" name="Nat. Commun.">
        <title>The Gonium pectorale genome demonstrates co-option of cell cycle regulation during the evolution of multicellularity.</title>
        <authorList>
            <person name="Hanschen E.R."/>
            <person name="Marriage T.N."/>
            <person name="Ferris P.J."/>
            <person name="Hamaji T."/>
            <person name="Toyoda A."/>
            <person name="Fujiyama A."/>
            <person name="Neme R."/>
            <person name="Noguchi H."/>
            <person name="Minakuchi Y."/>
            <person name="Suzuki M."/>
            <person name="Kawai-Toyooka H."/>
            <person name="Smith D.R."/>
            <person name="Sparks H."/>
            <person name="Anderson J."/>
            <person name="Bakaric R."/>
            <person name="Luria V."/>
            <person name="Karger A."/>
            <person name="Kirschner M.W."/>
            <person name="Durand P.M."/>
            <person name="Michod R.E."/>
            <person name="Nozaki H."/>
            <person name="Olson B.J."/>
        </authorList>
    </citation>
    <scope>NUCLEOTIDE SEQUENCE [LARGE SCALE GENOMIC DNA]</scope>
    <source>
        <strain evidence="2">NIES-2863</strain>
    </source>
</reference>